<evidence type="ECO:0000259" key="1">
    <source>
        <dbReference type="Pfam" id="PF05368"/>
    </source>
</evidence>
<sequence length="285" mass="32942">MGRILITGITGNVGREVAAALKKRNVSMVCAVRNIEKAKKLFFNEYDFVSLDFSNRETFDKALEDIECIFLNYPPETPFDDFHAFIRRAKEKGVRHITYLSVKDVQFLPFVPHHKNEKAIVQAGISFTFLRAGYFTQNLNMFLLDELVKNDRIYVPCGKGKTSFVDLRDIGEVAAITLLNPDYHLNQKYVLTGNKALDFFEVAEIMTLFLERKIIYSNPSLNEFKKYMMKKGYEAKYVNLVGSLHFFTKLGMAKSVKSDLSQILGRHPITVEEYVNDYKEVWRKN</sequence>
<dbReference type="STRING" id="1196031.A361_20615"/>
<dbReference type="AlphaFoldDB" id="A0A160MEB5"/>
<accession>A0A160MEB5</accession>
<name>A0A160MEB5_9BACI</name>
<dbReference type="Proteomes" id="UP000077856">
    <property type="component" value="Chromosome"/>
</dbReference>
<reference evidence="2 3" key="1">
    <citation type="submission" date="2016-04" db="EMBL/GenBank/DDBJ databases">
        <title>Complete genome sequence of Bacillus oceanisediminis strain 2691.</title>
        <authorList>
            <person name="Jeong H."/>
            <person name="Kim H.J."/>
            <person name="Lee D.-W."/>
        </authorList>
    </citation>
    <scope>NUCLEOTIDE SEQUENCE [LARGE SCALE GENOMIC DNA]</scope>
    <source>
        <strain evidence="2 3">2691</strain>
    </source>
</reference>
<proteinExistence type="predicted"/>
<dbReference type="SUPFAM" id="SSF51735">
    <property type="entry name" value="NAD(P)-binding Rossmann-fold domains"/>
    <property type="match status" value="1"/>
</dbReference>
<dbReference type="EMBL" id="CP015506">
    <property type="protein sequence ID" value="AND41462.1"/>
    <property type="molecule type" value="Genomic_DNA"/>
</dbReference>
<organism evidence="2 3">
    <name type="scientific">Cytobacillus oceanisediminis 2691</name>
    <dbReference type="NCBI Taxonomy" id="1196031"/>
    <lineage>
        <taxon>Bacteria</taxon>
        <taxon>Bacillati</taxon>
        <taxon>Bacillota</taxon>
        <taxon>Bacilli</taxon>
        <taxon>Bacillales</taxon>
        <taxon>Bacillaceae</taxon>
        <taxon>Cytobacillus</taxon>
    </lineage>
</organism>
<dbReference type="Gene3D" id="3.90.25.10">
    <property type="entry name" value="UDP-galactose 4-epimerase, domain 1"/>
    <property type="match status" value="1"/>
</dbReference>
<dbReference type="RefSeq" id="WP_019380127.1">
    <property type="nucleotide sequence ID" value="NZ_CP015506.1"/>
</dbReference>
<dbReference type="InterPro" id="IPR051604">
    <property type="entry name" value="Ergot_Alk_Oxidoreductase"/>
</dbReference>
<evidence type="ECO:0000313" key="3">
    <source>
        <dbReference type="Proteomes" id="UP000077856"/>
    </source>
</evidence>
<dbReference type="eggNOG" id="COG0702">
    <property type="taxonomic scope" value="Bacteria"/>
</dbReference>
<dbReference type="Gene3D" id="3.40.50.720">
    <property type="entry name" value="NAD(P)-binding Rossmann-like Domain"/>
    <property type="match status" value="1"/>
</dbReference>
<feature type="domain" description="NmrA-like" evidence="1">
    <location>
        <begin position="3"/>
        <end position="275"/>
    </location>
</feature>
<dbReference type="InterPro" id="IPR008030">
    <property type="entry name" value="NmrA-like"/>
</dbReference>
<dbReference type="Pfam" id="PF05368">
    <property type="entry name" value="NmrA"/>
    <property type="match status" value="1"/>
</dbReference>
<dbReference type="CDD" id="cd05269">
    <property type="entry name" value="TMR_SDR_a"/>
    <property type="match status" value="1"/>
</dbReference>
<dbReference type="PANTHER" id="PTHR43162">
    <property type="match status" value="1"/>
</dbReference>
<gene>
    <name evidence="2" type="ORF">A361_20615</name>
</gene>
<protein>
    <submittedName>
        <fullName evidence="2">NAD(P)-dependent oxidoreductase</fullName>
    </submittedName>
</protein>
<evidence type="ECO:0000313" key="2">
    <source>
        <dbReference type="EMBL" id="AND41462.1"/>
    </source>
</evidence>
<dbReference type="KEGG" id="bon:A361_20615"/>
<dbReference type="InterPro" id="IPR036291">
    <property type="entry name" value="NAD(P)-bd_dom_sf"/>
</dbReference>
<dbReference type="PANTHER" id="PTHR43162:SF1">
    <property type="entry name" value="PRESTALK A DIFFERENTIATION PROTEIN A"/>
    <property type="match status" value="1"/>
</dbReference>